<protein>
    <submittedName>
        <fullName evidence="2">Uncharacterized protein</fullName>
    </submittedName>
</protein>
<gene>
    <name evidence="2" type="ORF">OCBIM_22037894mg</name>
</gene>
<name>A0A0L8G967_OCTBM</name>
<feature type="compositionally biased region" description="Low complexity" evidence="1">
    <location>
        <begin position="93"/>
        <end position="106"/>
    </location>
</feature>
<accession>A0A0L8G967</accession>
<proteinExistence type="predicted"/>
<reference evidence="2" key="1">
    <citation type="submission" date="2015-07" db="EMBL/GenBank/DDBJ databases">
        <title>MeaNS - Measles Nucleotide Surveillance Program.</title>
        <authorList>
            <person name="Tran T."/>
            <person name="Druce J."/>
        </authorList>
    </citation>
    <scope>NUCLEOTIDE SEQUENCE</scope>
    <source>
        <strain evidence="2">UCB-OBI-ISO-001</strain>
        <tissue evidence="2">Gonad</tissue>
    </source>
</reference>
<feature type="compositionally biased region" description="Low complexity" evidence="1">
    <location>
        <begin position="118"/>
        <end position="129"/>
    </location>
</feature>
<evidence type="ECO:0000256" key="1">
    <source>
        <dbReference type="SAM" id="MobiDB-lite"/>
    </source>
</evidence>
<dbReference type="AlphaFoldDB" id="A0A0L8G967"/>
<dbReference type="EMBL" id="KQ423149">
    <property type="protein sequence ID" value="KOF73423.1"/>
    <property type="molecule type" value="Genomic_DNA"/>
</dbReference>
<sequence>MADPQVVEGPPAKRPKLASPALPSDSGDAFMTEFDLNEALPDELMSTNNSASDGSHNGTNDSQVPSGQDTSSQRHPHQQLSHLLQPTSVSTHSGNNISSPQNPQNQGGTGPPSRNQMIANINSSPSINNTVKSPLSGNLSSPPHLSKAGAASIHSTDLPLTSSSSSFSSSNNVISNLIIENVGNTHLGPPGVGMKPVTPQSASTQSTVSNSQSPHHSQLLNGPHYSPMTAAGPARNSTSNLAAGGLAISQNNVISTNTLSTHIPLSSHSVGHPALTAAGQTPMIKV</sequence>
<organism evidence="2">
    <name type="scientific">Octopus bimaculoides</name>
    <name type="common">California two-spotted octopus</name>
    <dbReference type="NCBI Taxonomy" id="37653"/>
    <lineage>
        <taxon>Eukaryota</taxon>
        <taxon>Metazoa</taxon>
        <taxon>Spiralia</taxon>
        <taxon>Lophotrochozoa</taxon>
        <taxon>Mollusca</taxon>
        <taxon>Cephalopoda</taxon>
        <taxon>Coleoidea</taxon>
        <taxon>Octopodiformes</taxon>
        <taxon>Octopoda</taxon>
        <taxon>Incirrata</taxon>
        <taxon>Octopodidae</taxon>
        <taxon>Octopus</taxon>
    </lineage>
</organism>
<feature type="compositionally biased region" description="Polar residues" evidence="1">
    <location>
        <begin position="198"/>
        <end position="220"/>
    </location>
</feature>
<feature type="compositionally biased region" description="Polar residues" evidence="1">
    <location>
        <begin position="45"/>
        <end position="92"/>
    </location>
</feature>
<feature type="region of interest" description="Disordered" evidence="1">
    <location>
        <begin position="187"/>
        <end position="237"/>
    </location>
</feature>
<feature type="region of interest" description="Disordered" evidence="1">
    <location>
        <begin position="1"/>
        <end position="150"/>
    </location>
</feature>
<dbReference type="STRING" id="37653.A0A0L8G967"/>
<feature type="compositionally biased region" description="Polar residues" evidence="1">
    <location>
        <begin position="130"/>
        <end position="143"/>
    </location>
</feature>
<evidence type="ECO:0000313" key="2">
    <source>
        <dbReference type="EMBL" id="KOF73423.1"/>
    </source>
</evidence>
<dbReference type="OrthoDB" id="899at2759"/>